<feature type="compositionally biased region" description="Basic and acidic residues" evidence="1">
    <location>
        <begin position="1"/>
        <end position="13"/>
    </location>
</feature>
<organism evidence="2 3">
    <name type="scientific">Euplotes crassus</name>
    <dbReference type="NCBI Taxonomy" id="5936"/>
    <lineage>
        <taxon>Eukaryota</taxon>
        <taxon>Sar</taxon>
        <taxon>Alveolata</taxon>
        <taxon>Ciliophora</taxon>
        <taxon>Intramacronucleata</taxon>
        <taxon>Spirotrichea</taxon>
        <taxon>Hypotrichia</taxon>
        <taxon>Euplotida</taxon>
        <taxon>Euplotidae</taxon>
        <taxon>Moneuplotes</taxon>
    </lineage>
</organism>
<keyword evidence="3" id="KW-1185">Reference proteome</keyword>
<evidence type="ECO:0000256" key="1">
    <source>
        <dbReference type="SAM" id="MobiDB-lite"/>
    </source>
</evidence>
<protein>
    <submittedName>
        <fullName evidence="2">Uncharacterized protein</fullName>
    </submittedName>
</protein>
<accession>A0AAD1X1H2</accession>
<feature type="region of interest" description="Disordered" evidence="1">
    <location>
        <begin position="1"/>
        <end position="28"/>
    </location>
</feature>
<dbReference type="Proteomes" id="UP001295684">
    <property type="component" value="Unassembled WGS sequence"/>
</dbReference>
<dbReference type="EMBL" id="CAMPGE010000833">
    <property type="protein sequence ID" value="CAI2359593.1"/>
    <property type="molecule type" value="Genomic_DNA"/>
</dbReference>
<evidence type="ECO:0000313" key="2">
    <source>
        <dbReference type="EMBL" id="CAI2359593.1"/>
    </source>
</evidence>
<reference evidence="2" key="1">
    <citation type="submission" date="2023-07" db="EMBL/GenBank/DDBJ databases">
        <authorList>
            <consortium name="AG Swart"/>
            <person name="Singh M."/>
            <person name="Singh A."/>
            <person name="Seah K."/>
            <person name="Emmerich C."/>
        </authorList>
    </citation>
    <scope>NUCLEOTIDE SEQUENCE</scope>
    <source>
        <strain evidence="2">DP1</strain>
    </source>
</reference>
<comment type="caution">
    <text evidence="2">The sequence shown here is derived from an EMBL/GenBank/DDBJ whole genome shotgun (WGS) entry which is preliminary data.</text>
</comment>
<feature type="compositionally biased region" description="Polar residues" evidence="1">
    <location>
        <begin position="19"/>
        <end position="28"/>
    </location>
</feature>
<name>A0AAD1X1H2_EUPCR</name>
<sequence length="316" mass="36446">MDTHIDFVKHEKTSPGAKGSSTTKMSQNTLHFSNLSQKKVSSKKNNSSKGLFGKFREKLNQKHLDRAINEADGIIKSLTEAKFGEARIGNPVTRNAVEKIRAKSNLLENEKEFLFEIDSHEHSTESDYEAAILSKSKSYKFHLPSIHHKKNVDLMSQISGINSPRISYFSIGQHFENNSNFLKEILKKKKARVEESKAASNQNRTERKIKSLSRISRLNPSELQKDSDLMHHFKQKVNYRNMNSSKYDHFSSNNDADSIQRKLTEIQNDEFTRDPETMRYCERLLESMHHIKSPSLKAIYRTAFDEAHSKTSRVEQ</sequence>
<dbReference type="AlphaFoldDB" id="A0AAD1X1H2"/>
<gene>
    <name evidence="2" type="ORF">ECRASSUSDP1_LOCUS885</name>
</gene>
<evidence type="ECO:0000313" key="3">
    <source>
        <dbReference type="Proteomes" id="UP001295684"/>
    </source>
</evidence>
<proteinExistence type="predicted"/>